<dbReference type="OrthoDB" id="4291176at2"/>
<dbReference type="Proteomes" id="UP000215483">
    <property type="component" value="Unassembled WGS sequence"/>
</dbReference>
<dbReference type="AlphaFoldDB" id="A0A233RZE0"/>
<feature type="region of interest" description="Disordered" evidence="1">
    <location>
        <begin position="60"/>
        <end position="80"/>
    </location>
</feature>
<evidence type="ECO:0000256" key="1">
    <source>
        <dbReference type="SAM" id="MobiDB-lite"/>
    </source>
</evidence>
<evidence type="ECO:0000313" key="2">
    <source>
        <dbReference type="EMBL" id="OXY88765.1"/>
    </source>
</evidence>
<gene>
    <name evidence="2" type="ORF">BEK98_41790</name>
</gene>
<reference evidence="2 3" key="1">
    <citation type="submission" date="2016-07" db="EMBL/GenBank/DDBJ databases">
        <title>Draft genome of Streptomyces diastatochromogenes.</title>
        <authorList>
            <person name="Podduturi R."/>
            <person name="Lukassen M.B."/>
            <person name="Clausen N."/>
            <person name="Nielsen J.L."/>
            <person name="Jorgensen N.O."/>
        </authorList>
    </citation>
    <scope>NUCLEOTIDE SEQUENCE [LARGE SCALE GENOMIC DNA]</scope>
    <source>
        <strain evidence="2 3">DSM 40608</strain>
    </source>
</reference>
<proteinExistence type="predicted"/>
<organism evidence="2 3">
    <name type="scientific">Streptomyces diastatochromogenes</name>
    <dbReference type="NCBI Taxonomy" id="42236"/>
    <lineage>
        <taxon>Bacteria</taxon>
        <taxon>Bacillati</taxon>
        <taxon>Actinomycetota</taxon>
        <taxon>Actinomycetes</taxon>
        <taxon>Kitasatosporales</taxon>
        <taxon>Streptomycetaceae</taxon>
        <taxon>Streptomyces</taxon>
    </lineage>
</organism>
<accession>A0A233RZE0</accession>
<evidence type="ECO:0000313" key="3">
    <source>
        <dbReference type="Proteomes" id="UP000215483"/>
    </source>
</evidence>
<comment type="caution">
    <text evidence="2">The sequence shown here is derived from an EMBL/GenBank/DDBJ whole genome shotgun (WGS) entry which is preliminary data.</text>
</comment>
<evidence type="ECO:0008006" key="4">
    <source>
        <dbReference type="Google" id="ProtNLM"/>
    </source>
</evidence>
<dbReference type="RefSeq" id="WP_094222212.1">
    <property type="nucleotide sequence ID" value="NZ_MCGQ01000052.1"/>
</dbReference>
<keyword evidence="3" id="KW-1185">Reference proteome</keyword>
<dbReference type="EMBL" id="MCGQ01000052">
    <property type="protein sequence ID" value="OXY88765.1"/>
    <property type="molecule type" value="Genomic_DNA"/>
</dbReference>
<protein>
    <recommendedName>
        <fullName evidence="4">DUF2188 domain-containing protein</fullName>
    </recommendedName>
</protein>
<sequence length="80" mass="8188">MPESIVLLATPDGWRHSIHTADGGLLCGRLDGVPADGEPEAAQTAVAALLGDLAGGTAVEVTWDPSPDSASWTGRVRPAR</sequence>
<name>A0A233RZE0_STRDA</name>